<accession>A0ABS2DIK2</accession>
<dbReference type="RefSeq" id="WP_204203591.1">
    <property type="nucleotide sequence ID" value="NZ_JAFELM010000030.1"/>
</dbReference>
<evidence type="ECO:0000313" key="2">
    <source>
        <dbReference type="Proteomes" id="UP001518925"/>
    </source>
</evidence>
<protein>
    <submittedName>
        <fullName evidence="1">Uncharacterized protein</fullName>
    </submittedName>
</protein>
<name>A0ABS2DIK2_9BACI</name>
<evidence type="ECO:0000313" key="1">
    <source>
        <dbReference type="EMBL" id="MBM6618237.1"/>
    </source>
</evidence>
<dbReference type="EMBL" id="JAFELM010000030">
    <property type="protein sequence ID" value="MBM6618237.1"/>
    <property type="molecule type" value="Genomic_DNA"/>
</dbReference>
<dbReference type="Gene3D" id="2.30.30.100">
    <property type="match status" value="1"/>
</dbReference>
<comment type="caution">
    <text evidence="1">The sequence shown here is derived from an EMBL/GenBank/DDBJ whole genome shotgun (WGS) entry which is preliminary data.</text>
</comment>
<sequence length="83" mass="9563">MGVRKFQSCHHDCLCKLLKEFEGEEVTIRTKSEDVIEGELITVTMNCCVKIVEPELYSPYIGERLTIIRCKDIEHFSVSLLTN</sequence>
<organism evidence="1 2">
    <name type="scientific">Bacillus suaedaesalsae</name>
    <dbReference type="NCBI Taxonomy" id="2810349"/>
    <lineage>
        <taxon>Bacteria</taxon>
        <taxon>Bacillati</taxon>
        <taxon>Bacillota</taxon>
        <taxon>Bacilli</taxon>
        <taxon>Bacillales</taxon>
        <taxon>Bacillaceae</taxon>
        <taxon>Bacillus</taxon>
    </lineage>
</organism>
<dbReference type="Proteomes" id="UP001518925">
    <property type="component" value="Unassembled WGS sequence"/>
</dbReference>
<keyword evidence="2" id="KW-1185">Reference proteome</keyword>
<gene>
    <name evidence="1" type="ORF">JR050_11260</name>
</gene>
<reference evidence="1 2" key="1">
    <citation type="submission" date="2021-02" db="EMBL/GenBank/DDBJ databases">
        <title>Bacillus sp. RD4P76, an endophyte from a halophyte.</title>
        <authorList>
            <person name="Sun J.-Q."/>
        </authorList>
    </citation>
    <scope>NUCLEOTIDE SEQUENCE [LARGE SCALE GENOMIC DNA]</scope>
    <source>
        <strain evidence="1 2">RD4P76</strain>
    </source>
</reference>
<proteinExistence type="predicted"/>